<dbReference type="OrthoDB" id="8586159at2"/>
<dbReference type="GO" id="GO:0016787">
    <property type="term" value="F:hydrolase activity"/>
    <property type="evidence" value="ECO:0007669"/>
    <property type="project" value="UniProtKB-KW"/>
</dbReference>
<accession>A0A432Z5G1</accession>
<dbReference type="AlphaFoldDB" id="A0A432Z5G1"/>
<dbReference type="EMBL" id="PIQC01000001">
    <property type="protein sequence ID" value="RUO73134.1"/>
    <property type="molecule type" value="Genomic_DNA"/>
</dbReference>
<evidence type="ECO:0000313" key="1">
    <source>
        <dbReference type="EMBL" id="RUO73134.1"/>
    </source>
</evidence>
<dbReference type="SUPFAM" id="SSF52151">
    <property type="entry name" value="FabD/lysophospholipase-like"/>
    <property type="match status" value="1"/>
</dbReference>
<dbReference type="RefSeq" id="WP_126779555.1">
    <property type="nucleotide sequence ID" value="NZ_PIQC01000001.1"/>
</dbReference>
<dbReference type="InterPro" id="IPR016035">
    <property type="entry name" value="Acyl_Trfase/lysoPLipase"/>
</dbReference>
<proteinExistence type="predicted"/>
<name>A0A432Z5G1_9GAMM</name>
<organism evidence="1 2">
    <name type="scientific">Idiomarina ramblicola</name>
    <dbReference type="NCBI Taxonomy" id="263724"/>
    <lineage>
        <taxon>Bacteria</taxon>
        <taxon>Pseudomonadati</taxon>
        <taxon>Pseudomonadota</taxon>
        <taxon>Gammaproteobacteria</taxon>
        <taxon>Alteromonadales</taxon>
        <taxon>Idiomarinaceae</taxon>
        <taxon>Idiomarina</taxon>
    </lineage>
</organism>
<gene>
    <name evidence="1" type="ORF">CWI78_01455</name>
</gene>
<sequence length="355" mass="40078">MTDWINIKAGSSAYQHIQEQGLSADDVGLLLGASGGPKWFVLQGLDKWMFGEFFKGKKEPLNTLGTSAGAWRFAALGQQDPVAASDLFCRLYRTQTYSSKPDRNEITSEAKDLLAKYVPDQAVTEILGQSAVRHHFIVARCRGWTAAETKKQMLGLLSSAFANSINRRWLGRFYERVIFHHPQSDLSFSKGWRDLPTHHVELTQNNFQQALLATGSIPLVLDGVVDIPGAPTGTYRDGGVTDYHFDLDFSEVNGLVLYPHFHREAIPGWFDKRLSWRRTTGKKWPNVVFISPSDDFIQSLPYGKIPDRTDFAKLDAATRIDYWEKAVDAGKRMADQLQDWVATGKLREKTQLWLP</sequence>
<keyword evidence="1" id="KW-0378">Hydrolase</keyword>
<keyword evidence="2" id="KW-1185">Reference proteome</keyword>
<reference evidence="2" key="1">
    <citation type="journal article" date="2018" name="Front. Microbiol.">
        <title>Genome-Based Analysis Reveals the Taxonomy and Diversity of the Family Idiomarinaceae.</title>
        <authorList>
            <person name="Liu Y."/>
            <person name="Lai Q."/>
            <person name="Shao Z."/>
        </authorList>
    </citation>
    <scope>NUCLEOTIDE SEQUENCE [LARGE SCALE GENOMIC DNA]</scope>
    <source>
        <strain evidence="2">R22</strain>
    </source>
</reference>
<comment type="caution">
    <text evidence="1">The sequence shown here is derived from an EMBL/GenBank/DDBJ whole genome shotgun (WGS) entry which is preliminary data.</text>
</comment>
<protein>
    <submittedName>
        <fullName evidence="1">Alpha/beta hydrolase</fullName>
    </submittedName>
</protein>
<evidence type="ECO:0000313" key="2">
    <source>
        <dbReference type="Proteomes" id="UP000288058"/>
    </source>
</evidence>
<dbReference type="Proteomes" id="UP000288058">
    <property type="component" value="Unassembled WGS sequence"/>
</dbReference>